<dbReference type="OrthoDB" id="5990275at2759"/>
<evidence type="ECO:0000313" key="2">
    <source>
        <dbReference type="Proteomes" id="UP001163046"/>
    </source>
</evidence>
<dbReference type="AlphaFoldDB" id="A0A9W9YBE9"/>
<accession>A0A9W9YBE9</accession>
<evidence type="ECO:0000313" key="1">
    <source>
        <dbReference type="EMBL" id="KAJ7331253.1"/>
    </source>
</evidence>
<organism evidence="1 2">
    <name type="scientific">Desmophyllum pertusum</name>
    <dbReference type="NCBI Taxonomy" id="174260"/>
    <lineage>
        <taxon>Eukaryota</taxon>
        <taxon>Metazoa</taxon>
        <taxon>Cnidaria</taxon>
        <taxon>Anthozoa</taxon>
        <taxon>Hexacorallia</taxon>
        <taxon>Scleractinia</taxon>
        <taxon>Caryophylliina</taxon>
        <taxon>Caryophylliidae</taxon>
        <taxon>Desmophyllum</taxon>
    </lineage>
</organism>
<dbReference type="Proteomes" id="UP001163046">
    <property type="component" value="Unassembled WGS sequence"/>
</dbReference>
<sequence>MEIKMDILMDLQKIKAKTTLEKCYMYSKEKLSPEVYFWRGDADAIGWGYNKERKQYEYVIVDWKVQRDLLDFWEKSEAYGKFLHQCLVYATLLQLQLDLDYLPAILIVPISSDSGQHIYPGLFLDYPDDCNKHHKSVLVV</sequence>
<gene>
    <name evidence="1" type="ORF">OS493_020038</name>
</gene>
<proteinExistence type="predicted"/>
<comment type="caution">
    <text evidence="1">The sequence shown here is derived from an EMBL/GenBank/DDBJ whole genome shotgun (WGS) entry which is preliminary data.</text>
</comment>
<keyword evidence="2" id="KW-1185">Reference proteome</keyword>
<name>A0A9W9YBE9_9CNID</name>
<protein>
    <submittedName>
        <fullName evidence="1">Uncharacterized protein</fullName>
    </submittedName>
</protein>
<reference evidence="1" key="1">
    <citation type="submission" date="2023-01" db="EMBL/GenBank/DDBJ databases">
        <title>Genome assembly of the deep-sea coral Lophelia pertusa.</title>
        <authorList>
            <person name="Herrera S."/>
            <person name="Cordes E."/>
        </authorList>
    </citation>
    <scope>NUCLEOTIDE SEQUENCE</scope>
    <source>
        <strain evidence="1">USNM1676648</strain>
        <tissue evidence="1">Polyp</tissue>
    </source>
</reference>
<dbReference type="EMBL" id="MU827789">
    <property type="protein sequence ID" value="KAJ7331253.1"/>
    <property type="molecule type" value="Genomic_DNA"/>
</dbReference>